<name>A0A4Y2NG91_ARAVE</name>
<dbReference type="InterPro" id="IPR005135">
    <property type="entry name" value="Endo/exonuclease/phosphatase"/>
</dbReference>
<dbReference type="GO" id="GO:0003824">
    <property type="term" value="F:catalytic activity"/>
    <property type="evidence" value="ECO:0007669"/>
    <property type="project" value="InterPro"/>
</dbReference>
<comment type="caution">
    <text evidence="2">The sequence shown here is derived from an EMBL/GenBank/DDBJ whole genome shotgun (WGS) entry which is preliminary data.</text>
</comment>
<evidence type="ECO:0000313" key="2">
    <source>
        <dbReference type="EMBL" id="GBN37922.1"/>
    </source>
</evidence>
<evidence type="ECO:0000259" key="1">
    <source>
        <dbReference type="Pfam" id="PF14529"/>
    </source>
</evidence>
<accession>A0A4Y2NG91</accession>
<dbReference type="Pfam" id="PF14529">
    <property type="entry name" value="Exo_endo_phos_2"/>
    <property type="match status" value="1"/>
</dbReference>
<dbReference type="InterPro" id="IPR036691">
    <property type="entry name" value="Endo/exonu/phosph_ase_sf"/>
</dbReference>
<feature type="domain" description="Endonuclease/exonuclease/phosphatase" evidence="1">
    <location>
        <begin position="2"/>
        <end position="82"/>
    </location>
</feature>
<dbReference type="PANTHER" id="PTHR19446">
    <property type="entry name" value="REVERSE TRANSCRIPTASES"/>
    <property type="match status" value="1"/>
</dbReference>
<dbReference type="Gene3D" id="3.60.10.10">
    <property type="entry name" value="Endonuclease/exonuclease/phosphatase"/>
    <property type="match status" value="1"/>
</dbReference>
<dbReference type="EMBL" id="BGPR01009089">
    <property type="protein sequence ID" value="GBN37922.1"/>
    <property type="molecule type" value="Genomic_DNA"/>
</dbReference>
<evidence type="ECO:0000313" key="3">
    <source>
        <dbReference type="Proteomes" id="UP000499080"/>
    </source>
</evidence>
<protein>
    <recommendedName>
        <fullName evidence="1">Endonuclease/exonuclease/phosphatase domain-containing protein</fullName>
    </recommendedName>
</protein>
<dbReference type="SUPFAM" id="SSF56219">
    <property type="entry name" value="DNase I-like"/>
    <property type="match status" value="1"/>
</dbReference>
<dbReference type="OrthoDB" id="6429725at2759"/>
<gene>
    <name evidence="2" type="ORF">AVEN_87956_1</name>
</gene>
<sequence>ADLNGHNPVWGYASEDTRGRDIQDYVLANDLYILYTSDAPPTYVRRESKGWLDLSLFSVTIAQFTQTWDVLDILTLSDHNYITTTISASTTSTSYRRYKTLHGYHNKLLRLMAPRIPQLTSKINSIKNHQHLNIVSTELQQIILKACDNTYKIKKTYYLPDPNWWTQGLETEKSDSELCEDVLKEPTQHKELGVSWWRASIPIPACHSGKKPANRLANINCRKLPRKYVPPANIPGKLHNNTNLNPDDPPFRKKEVTYVIKNILTGKAQGVDGIDNLIIKILHNKYPFLTSFFNKCLDVGSFPDPFKLGNIVFFLKKGKDSTLPSSYPTISLLQAIRKVLEPSLTQLLSFHFEKAGHHSNRQFGFREGHSVDTALESLLSKIKEARSSANHSIVLSIDIKGLLITYITTQS</sequence>
<dbReference type="Proteomes" id="UP000499080">
    <property type="component" value="Unassembled WGS sequence"/>
</dbReference>
<keyword evidence="3" id="KW-1185">Reference proteome</keyword>
<dbReference type="AlphaFoldDB" id="A0A4Y2NG91"/>
<proteinExistence type="predicted"/>
<feature type="non-terminal residue" evidence="2">
    <location>
        <position position="1"/>
    </location>
</feature>
<organism evidence="2 3">
    <name type="scientific">Araneus ventricosus</name>
    <name type="common">Orbweaver spider</name>
    <name type="synonym">Epeira ventricosa</name>
    <dbReference type="NCBI Taxonomy" id="182803"/>
    <lineage>
        <taxon>Eukaryota</taxon>
        <taxon>Metazoa</taxon>
        <taxon>Ecdysozoa</taxon>
        <taxon>Arthropoda</taxon>
        <taxon>Chelicerata</taxon>
        <taxon>Arachnida</taxon>
        <taxon>Araneae</taxon>
        <taxon>Araneomorphae</taxon>
        <taxon>Entelegynae</taxon>
        <taxon>Araneoidea</taxon>
        <taxon>Araneidae</taxon>
        <taxon>Araneus</taxon>
    </lineage>
</organism>
<reference evidence="2 3" key="1">
    <citation type="journal article" date="2019" name="Sci. Rep.">
        <title>Orb-weaving spider Araneus ventricosus genome elucidates the spidroin gene catalogue.</title>
        <authorList>
            <person name="Kono N."/>
            <person name="Nakamura H."/>
            <person name="Ohtoshi R."/>
            <person name="Moran D.A.P."/>
            <person name="Shinohara A."/>
            <person name="Yoshida Y."/>
            <person name="Fujiwara M."/>
            <person name="Mori M."/>
            <person name="Tomita M."/>
            <person name="Arakawa K."/>
        </authorList>
    </citation>
    <scope>NUCLEOTIDE SEQUENCE [LARGE SCALE GENOMIC DNA]</scope>
</reference>